<dbReference type="Proteomes" id="UP000265955">
    <property type="component" value="Unassembled WGS sequence"/>
</dbReference>
<evidence type="ECO:0000313" key="3">
    <source>
        <dbReference type="Proteomes" id="UP000265955"/>
    </source>
</evidence>
<gene>
    <name evidence="2" type="ORF">D3871_21310</name>
</gene>
<dbReference type="EMBL" id="QYUO01000002">
    <property type="protein sequence ID" value="RJF95899.1"/>
    <property type="molecule type" value="Genomic_DNA"/>
</dbReference>
<reference evidence="3" key="1">
    <citation type="submission" date="2018-09" db="EMBL/GenBank/DDBJ databases">
        <authorList>
            <person name="Zhu H."/>
        </authorList>
    </citation>
    <scope>NUCLEOTIDE SEQUENCE [LARGE SCALE GENOMIC DNA]</scope>
    <source>
        <strain evidence="3">K1R23-30</strain>
    </source>
</reference>
<evidence type="ECO:0000256" key="1">
    <source>
        <dbReference type="SAM" id="SignalP"/>
    </source>
</evidence>
<sequence>MRTRQPLFLLMALLLSPYWALAQSASAVSGNASLTYHKTANNRPLVLQWTVERRGDILIFPAGGNFTFNLHTDHLHPGAHVGPNQIHVQGNLDVPGISGVPAGQVLAGIIYTVEGDTPDSGLARISEKIQIINKSSRDIPLDVIGMGSKPDDSEYVGPPVTDLEYPKFQTMMGASALFSEKGSIAEPPFGPLTINRFITFRGFNPQSSLQRVTVRAGETMTVLTELRLAAFSAPATQAPAAAPQ</sequence>
<keyword evidence="3" id="KW-1185">Reference proteome</keyword>
<name>A0A3A3FQB9_9BURK</name>
<evidence type="ECO:0000313" key="2">
    <source>
        <dbReference type="EMBL" id="RJF95899.1"/>
    </source>
</evidence>
<protein>
    <recommendedName>
        <fullName evidence="4">CHRD domain-containing protein</fullName>
    </recommendedName>
</protein>
<feature type="chain" id="PRO_5017393160" description="CHRD domain-containing protein" evidence="1">
    <location>
        <begin position="23"/>
        <end position="244"/>
    </location>
</feature>
<feature type="signal peptide" evidence="1">
    <location>
        <begin position="1"/>
        <end position="22"/>
    </location>
</feature>
<organism evidence="2 3">
    <name type="scientific">Noviherbaspirillum saxi</name>
    <dbReference type="NCBI Taxonomy" id="2320863"/>
    <lineage>
        <taxon>Bacteria</taxon>
        <taxon>Pseudomonadati</taxon>
        <taxon>Pseudomonadota</taxon>
        <taxon>Betaproteobacteria</taxon>
        <taxon>Burkholderiales</taxon>
        <taxon>Oxalobacteraceae</taxon>
        <taxon>Noviherbaspirillum</taxon>
    </lineage>
</organism>
<evidence type="ECO:0008006" key="4">
    <source>
        <dbReference type="Google" id="ProtNLM"/>
    </source>
</evidence>
<proteinExistence type="predicted"/>
<accession>A0A3A3FQB9</accession>
<keyword evidence="1" id="KW-0732">Signal</keyword>
<comment type="caution">
    <text evidence="2">The sequence shown here is derived from an EMBL/GenBank/DDBJ whole genome shotgun (WGS) entry which is preliminary data.</text>
</comment>
<dbReference type="AlphaFoldDB" id="A0A3A3FQB9"/>